<dbReference type="EMBL" id="KK583736">
    <property type="protein sequence ID" value="KDO17216.1"/>
    <property type="molecule type" value="Genomic_DNA"/>
</dbReference>
<organism evidence="2 3">
    <name type="scientific">Saprolegnia parasitica (strain CBS 223.65)</name>
    <dbReference type="NCBI Taxonomy" id="695850"/>
    <lineage>
        <taxon>Eukaryota</taxon>
        <taxon>Sar</taxon>
        <taxon>Stramenopiles</taxon>
        <taxon>Oomycota</taxon>
        <taxon>Saprolegniomycetes</taxon>
        <taxon>Saprolegniales</taxon>
        <taxon>Saprolegniaceae</taxon>
        <taxon>Saprolegnia</taxon>
    </lineage>
</organism>
<feature type="compositionally biased region" description="Basic residues" evidence="1">
    <location>
        <begin position="151"/>
        <end position="163"/>
    </location>
</feature>
<dbReference type="GeneID" id="24138911"/>
<evidence type="ECO:0000313" key="3">
    <source>
        <dbReference type="Proteomes" id="UP000030745"/>
    </source>
</evidence>
<feature type="non-terminal residue" evidence="2">
    <location>
        <position position="1"/>
    </location>
</feature>
<dbReference type="VEuPathDB" id="FungiDB:SPRG_17367"/>
<dbReference type="KEGG" id="spar:SPRG_17367"/>
<dbReference type="RefSeq" id="XP_012212075.1">
    <property type="nucleotide sequence ID" value="XM_012356685.1"/>
</dbReference>
<protein>
    <submittedName>
        <fullName evidence="2">Uncharacterized protein</fullName>
    </submittedName>
</protein>
<dbReference type="Proteomes" id="UP000030745">
    <property type="component" value="Unassembled WGS sequence"/>
</dbReference>
<evidence type="ECO:0000313" key="2">
    <source>
        <dbReference type="EMBL" id="KDO17216.1"/>
    </source>
</evidence>
<feature type="region of interest" description="Disordered" evidence="1">
    <location>
        <begin position="136"/>
        <end position="163"/>
    </location>
</feature>
<reference evidence="2 3" key="1">
    <citation type="journal article" date="2013" name="PLoS Genet.">
        <title>Distinctive expansion of potential virulence genes in the genome of the oomycete fish pathogen Saprolegnia parasitica.</title>
        <authorList>
            <person name="Jiang R.H."/>
            <person name="de Bruijn I."/>
            <person name="Haas B.J."/>
            <person name="Belmonte R."/>
            <person name="Lobach L."/>
            <person name="Christie J."/>
            <person name="van den Ackerveken G."/>
            <person name="Bottin A."/>
            <person name="Bulone V."/>
            <person name="Diaz-Moreno S.M."/>
            <person name="Dumas B."/>
            <person name="Fan L."/>
            <person name="Gaulin E."/>
            <person name="Govers F."/>
            <person name="Grenville-Briggs L.J."/>
            <person name="Horner N.R."/>
            <person name="Levin J.Z."/>
            <person name="Mammella M."/>
            <person name="Meijer H.J."/>
            <person name="Morris P."/>
            <person name="Nusbaum C."/>
            <person name="Oome S."/>
            <person name="Phillips A.J."/>
            <person name="van Rooyen D."/>
            <person name="Rzeszutek E."/>
            <person name="Saraiva M."/>
            <person name="Secombes C.J."/>
            <person name="Seidl M.F."/>
            <person name="Snel B."/>
            <person name="Stassen J.H."/>
            <person name="Sykes S."/>
            <person name="Tripathy S."/>
            <person name="van den Berg H."/>
            <person name="Vega-Arreguin J.C."/>
            <person name="Wawra S."/>
            <person name="Young S.K."/>
            <person name="Zeng Q."/>
            <person name="Dieguez-Uribeondo J."/>
            <person name="Russ C."/>
            <person name="Tyler B.M."/>
            <person name="van West P."/>
        </authorList>
    </citation>
    <scope>NUCLEOTIDE SEQUENCE [LARGE SCALE GENOMIC DNA]</scope>
    <source>
        <strain evidence="2 3">CBS 223.65</strain>
    </source>
</reference>
<name>A0A067BSG9_SAPPC</name>
<sequence length="163" mass="18100">TFAFHTDRQTRLSLYIPIVNQGFRSSYRSSTRLSLFIPIANQALARQVRTMAQGVRTVLARSTSSSRKCVSCPYLIRSSPRAAATTKQPVRTGSKGVLLHCSDTDEIQASQRVRDRIKSLTIILQGAVRRDHAILAPHNGDASPPPSVARAHSRKTTTRNRFM</sequence>
<keyword evidence="3" id="KW-1185">Reference proteome</keyword>
<accession>A0A067BSG9</accession>
<evidence type="ECO:0000256" key="1">
    <source>
        <dbReference type="SAM" id="MobiDB-lite"/>
    </source>
</evidence>
<dbReference type="AlphaFoldDB" id="A0A067BSG9"/>
<proteinExistence type="predicted"/>
<gene>
    <name evidence="2" type="ORF">SPRG_17367</name>
</gene>